<reference evidence="3 4" key="1">
    <citation type="submission" date="2018-05" db="EMBL/GenBank/DDBJ databases">
        <title>Marinifilum breve JC075T sp. nov., a marine bacterium isolated from Yongle Blue Hole in the South China Sea.</title>
        <authorList>
            <person name="Fu T."/>
        </authorList>
    </citation>
    <scope>NUCLEOTIDE SEQUENCE [LARGE SCALE GENOMIC DNA]</scope>
    <source>
        <strain evidence="3 4">JC075</strain>
    </source>
</reference>
<dbReference type="EMBL" id="QFLI01000008">
    <property type="protein sequence ID" value="PXX97924.1"/>
    <property type="molecule type" value="Genomic_DNA"/>
</dbReference>
<feature type="domain" description="Glycosyltransferase subfamily 4-like N-terminal" evidence="2">
    <location>
        <begin position="44"/>
        <end position="158"/>
    </location>
</feature>
<dbReference type="CDD" id="cd03801">
    <property type="entry name" value="GT4_PimA-like"/>
    <property type="match status" value="1"/>
</dbReference>
<evidence type="ECO:0000259" key="1">
    <source>
        <dbReference type="Pfam" id="PF00534"/>
    </source>
</evidence>
<dbReference type="RefSeq" id="WP_110361856.1">
    <property type="nucleotide sequence ID" value="NZ_QFLI01000008.1"/>
</dbReference>
<keyword evidence="4" id="KW-1185">Reference proteome</keyword>
<dbReference type="Pfam" id="PF13439">
    <property type="entry name" value="Glyco_transf_4"/>
    <property type="match status" value="1"/>
</dbReference>
<dbReference type="Gene3D" id="3.40.50.2000">
    <property type="entry name" value="Glycogen Phosphorylase B"/>
    <property type="match status" value="2"/>
</dbReference>
<dbReference type="Proteomes" id="UP000248079">
    <property type="component" value="Unassembled WGS sequence"/>
</dbReference>
<evidence type="ECO:0000259" key="2">
    <source>
        <dbReference type="Pfam" id="PF13439"/>
    </source>
</evidence>
<dbReference type="InterPro" id="IPR001296">
    <property type="entry name" value="Glyco_trans_1"/>
</dbReference>
<name>A0A2V3ZUK2_9BACT</name>
<protein>
    <recommendedName>
        <fullName evidence="5">Glycosyltransferase family 1 protein</fullName>
    </recommendedName>
</protein>
<dbReference type="PANTHER" id="PTHR12526">
    <property type="entry name" value="GLYCOSYLTRANSFERASE"/>
    <property type="match status" value="1"/>
</dbReference>
<gene>
    <name evidence="3" type="ORF">DF185_16430</name>
</gene>
<dbReference type="GO" id="GO:0016757">
    <property type="term" value="F:glycosyltransferase activity"/>
    <property type="evidence" value="ECO:0007669"/>
    <property type="project" value="InterPro"/>
</dbReference>
<accession>A0A2V3ZUK2</accession>
<comment type="caution">
    <text evidence="3">The sequence shown here is derived from an EMBL/GenBank/DDBJ whole genome shotgun (WGS) entry which is preliminary data.</text>
</comment>
<dbReference type="InterPro" id="IPR028098">
    <property type="entry name" value="Glyco_trans_4-like_N"/>
</dbReference>
<proteinExistence type="predicted"/>
<organism evidence="3 4">
    <name type="scientific">Marinifilum breve</name>
    <dbReference type="NCBI Taxonomy" id="2184082"/>
    <lineage>
        <taxon>Bacteria</taxon>
        <taxon>Pseudomonadati</taxon>
        <taxon>Bacteroidota</taxon>
        <taxon>Bacteroidia</taxon>
        <taxon>Marinilabiliales</taxon>
        <taxon>Marinifilaceae</taxon>
    </lineage>
</organism>
<sequence length="360" mass="41395">MKEVLYIAPGNQNSKGGIGLCVNNYSKHMSNFKVLVTHRFQSKLMNTLWFPFCIVELLWILIKDRDIKILHIHGASKGSFYRKYILYVFARAFSNKKIIYHIHGGGFRDFYLGSSKFIQRRIRYVINSADLVICLSEKWKHFYTSAFKPKHIKILNNMILPPLNTERKPPGDKFRLFFLGLIGDNKGIFDLIKVIAKNREQFEDKLELVIAGNGEVDRLTNTISKWKMQSIVHFKGWANEEKKEELFRSSDAFILPSYKEGLPLSILEAMSYGLPIISSKVGGIPDLIHKGRNGILVVPGNQRAIKNAIVKLMTNKGLCKNYSQNSTRTVVDFYPDRVLKTLFSIYHELQGNKGLLFEQN</sequence>
<evidence type="ECO:0000313" key="4">
    <source>
        <dbReference type="Proteomes" id="UP000248079"/>
    </source>
</evidence>
<dbReference type="SUPFAM" id="SSF53756">
    <property type="entry name" value="UDP-Glycosyltransferase/glycogen phosphorylase"/>
    <property type="match status" value="1"/>
</dbReference>
<evidence type="ECO:0000313" key="3">
    <source>
        <dbReference type="EMBL" id="PXX97924.1"/>
    </source>
</evidence>
<dbReference type="AlphaFoldDB" id="A0A2V3ZUK2"/>
<evidence type="ECO:0008006" key="5">
    <source>
        <dbReference type="Google" id="ProtNLM"/>
    </source>
</evidence>
<dbReference type="OrthoDB" id="7560678at2"/>
<feature type="domain" description="Glycosyl transferase family 1" evidence="1">
    <location>
        <begin position="168"/>
        <end position="327"/>
    </location>
</feature>
<dbReference type="Pfam" id="PF00534">
    <property type="entry name" value="Glycos_transf_1"/>
    <property type="match status" value="1"/>
</dbReference>